<dbReference type="Proteomes" id="UP001359886">
    <property type="component" value="Unassembled WGS sequence"/>
</dbReference>
<keyword evidence="2" id="KW-0813">Transport</keyword>
<protein>
    <submittedName>
        <fullName evidence="6">Amino acid ABC transporter substrate-binding protein</fullName>
    </submittedName>
</protein>
<proteinExistence type="inferred from homology"/>
<evidence type="ECO:0000259" key="5">
    <source>
        <dbReference type="SMART" id="SM00062"/>
    </source>
</evidence>
<dbReference type="InterPro" id="IPR001638">
    <property type="entry name" value="Solute-binding_3/MltF_N"/>
</dbReference>
<keyword evidence="3 4" id="KW-0732">Signal</keyword>
<reference evidence="6 7" key="1">
    <citation type="submission" date="2024-02" db="EMBL/GenBank/DDBJ databases">
        <title>A novel Wenzhouxiangellaceae bacterium, isolated from coastal sediments.</title>
        <authorList>
            <person name="Du Z.-J."/>
            <person name="Ye Y.-Q."/>
            <person name="Zhang X.-Y."/>
        </authorList>
    </citation>
    <scope>NUCLEOTIDE SEQUENCE [LARGE SCALE GENOMIC DNA]</scope>
    <source>
        <strain evidence="6 7">CH-27</strain>
    </source>
</reference>
<feature type="chain" id="PRO_5043970533" evidence="4">
    <location>
        <begin position="29"/>
        <end position="340"/>
    </location>
</feature>
<gene>
    <name evidence="6" type="ORF">V3330_01175</name>
</gene>
<dbReference type="SMART" id="SM00062">
    <property type="entry name" value="PBPb"/>
    <property type="match status" value="1"/>
</dbReference>
<organism evidence="6 7">
    <name type="scientific">Elongatibacter sediminis</name>
    <dbReference type="NCBI Taxonomy" id="3119006"/>
    <lineage>
        <taxon>Bacteria</taxon>
        <taxon>Pseudomonadati</taxon>
        <taxon>Pseudomonadota</taxon>
        <taxon>Gammaproteobacteria</taxon>
        <taxon>Chromatiales</taxon>
        <taxon>Wenzhouxiangellaceae</taxon>
        <taxon>Elongatibacter</taxon>
    </lineage>
</organism>
<dbReference type="RefSeq" id="WP_354693543.1">
    <property type="nucleotide sequence ID" value="NZ_JAZHOG010000001.1"/>
</dbReference>
<dbReference type="Pfam" id="PF00497">
    <property type="entry name" value="SBP_bac_3"/>
    <property type="match status" value="1"/>
</dbReference>
<comment type="caution">
    <text evidence="6">The sequence shown here is derived from an EMBL/GenBank/DDBJ whole genome shotgun (WGS) entry which is preliminary data.</text>
</comment>
<evidence type="ECO:0000313" key="6">
    <source>
        <dbReference type="EMBL" id="MEJ8566220.1"/>
    </source>
</evidence>
<keyword evidence="7" id="KW-1185">Reference proteome</keyword>
<dbReference type="PANTHER" id="PTHR30085">
    <property type="entry name" value="AMINO ACID ABC TRANSPORTER PERMEASE"/>
    <property type="match status" value="1"/>
</dbReference>
<accession>A0AAW9RBT4</accession>
<feature type="signal peptide" evidence="4">
    <location>
        <begin position="1"/>
        <end position="28"/>
    </location>
</feature>
<dbReference type="GO" id="GO:0006865">
    <property type="term" value="P:amino acid transport"/>
    <property type="evidence" value="ECO:0007669"/>
    <property type="project" value="TreeGrafter"/>
</dbReference>
<dbReference type="Gene3D" id="3.40.190.10">
    <property type="entry name" value="Periplasmic binding protein-like II"/>
    <property type="match status" value="2"/>
</dbReference>
<dbReference type="PANTHER" id="PTHR30085:SF7">
    <property type="entry name" value="AMINO-ACID ABC TRANSPORTER-BINDING PROTEIN YHDW-RELATED"/>
    <property type="match status" value="1"/>
</dbReference>
<dbReference type="CDD" id="cd13692">
    <property type="entry name" value="PBP2_BztA"/>
    <property type="match status" value="1"/>
</dbReference>
<comment type="similarity">
    <text evidence="1">Belongs to the bacterial solute-binding protein 3 family.</text>
</comment>
<dbReference type="SUPFAM" id="SSF53850">
    <property type="entry name" value="Periplasmic binding protein-like II"/>
    <property type="match status" value="1"/>
</dbReference>
<feature type="domain" description="Solute-binding protein family 3/N-terminal" evidence="5">
    <location>
        <begin position="39"/>
        <end position="267"/>
    </location>
</feature>
<evidence type="ECO:0000256" key="4">
    <source>
        <dbReference type="SAM" id="SignalP"/>
    </source>
</evidence>
<dbReference type="EMBL" id="JAZHOG010000001">
    <property type="protein sequence ID" value="MEJ8566220.1"/>
    <property type="molecule type" value="Genomic_DNA"/>
</dbReference>
<dbReference type="AlphaFoldDB" id="A0AAW9RBT4"/>
<name>A0AAW9RBT4_9GAMM</name>
<evidence type="ECO:0000256" key="1">
    <source>
        <dbReference type="ARBA" id="ARBA00010333"/>
    </source>
</evidence>
<sequence length="340" mass="37872">MIRQRALPRLAALLLAFIAAPFAGTLGADTLDEVRQRGYLKCGITESGVGFSYLDANGQRAGFEVDHCKTIAAAVFGELKVEYVLATPQTGFTLLQSGAIDLFPAGATWSYLRDTSLGLDYAGIYFYDGQGFMVRKRHDVKTVTDLANATFCVAQGTTLEQNLADFFDSEKLDYELITFADTDKALEAYQADRCDALTMQRAALATRMSGMADRDDHHILDETISSEPQGPLVRQNDSRWRDIVWWSFNARLLAELHGISQANVERVRAESGNREVQRLLGVYGDFGQVMGLDNDWAYDIIRLVGSYADVWDRNLAPIGLQRGPNRLWRDGGLMFALPFR</sequence>
<evidence type="ECO:0000313" key="7">
    <source>
        <dbReference type="Proteomes" id="UP001359886"/>
    </source>
</evidence>
<dbReference type="InterPro" id="IPR051455">
    <property type="entry name" value="Bact_solute-bind_prot3"/>
</dbReference>
<evidence type="ECO:0000256" key="3">
    <source>
        <dbReference type="ARBA" id="ARBA00022729"/>
    </source>
</evidence>
<evidence type="ECO:0000256" key="2">
    <source>
        <dbReference type="ARBA" id="ARBA00022448"/>
    </source>
</evidence>